<dbReference type="AlphaFoldDB" id="A0A1H8GZU8"/>
<dbReference type="CDD" id="cd00761">
    <property type="entry name" value="Glyco_tranf_GTA_type"/>
    <property type="match status" value="1"/>
</dbReference>
<protein>
    <submittedName>
        <fullName evidence="1">Glycosyltransferase, GT2 family</fullName>
    </submittedName>
</protein>
<reference evidence="1 2" key="1">
    <citation type="submission" date="2016-10" db="EMBL/GenBank/DDBJ databases">
        <authorList>
            <person name="de Groot N.N."/>
        </authorList>
    </citation>
    <scope>NUCLEOTIDE SEQUENCE [LARGE SCALE GENOMIC DNA]</scope>
    <source>
        <strain evidence="1 2">DSM 16213</strain>
    </source>
</reference>
<dbReference type="Gene3D" id="3.90.550.10">
    <property type="entry name" value="Spore Coat Polysaccharide Biosynthesis Protein SpsA, Chain A"/>
    <property type="match status" value="1"/>
</dbReference>
<name>A0A1H8GZU8_9RHOB</name>
<dbReference type="Proteomes" id="UP000199585">
    <property type="component" value="Unassembled WGS sequence"/>
</dbReference>
<keyword evidence="2" id="KW-1185">Reference proteome</keyword>
<keyword evidence="1" id="KW-0808">Transferase</keyword>
<evidence type="ECO:0000313" key="2">
    <source>
        <dbReference type="Proteomes" id="UP000199585"/>
    </source>
</evidence>
<sequence>MSEGVNPLIGNNIAVVIASLGRPQNVAALLDRLALQTQPPAQVILSMESAADAPPDGTHPFAVETIFGPRGSCVQRNRGLDRLAPGIDLVVFYDDDFVPSRFALAGMARFFADHPQVAGAHGLVLQDGIKGPGIPAAEAVRIVDAADAAGAPPPGRILRRTHGLYGCNMAYRTAAIRDVRFDEDLPLYAWFEDLDFGARVPGDLVQTDAFQGVHCGEKRGREKSGRRLGYSQVANPVYMMRKGTLSRGIVVRSILKLCLVNHLRQMRPEPWIDRRGRAAGNRLALYEFLRGRIDPKRIHDL</sequence>
<organism evidence="1 2">
    <name type="scientific">Loktanella fryxellensis</name>
    <dbReference type="NCBI Taxonomy" id="245187"/>
    <lineage>
        <taxon>Bacteria</taxon>
        <taxon>Pseudomonadati</taxon>
        <taxon>Pseudomonadota</taxon>
        <taxon>Alphaproteobacteria</taxon>
        <taxon>Rhodobacterales</taxon>
        <taxon>Roseobacteraceae</taxon>
        <taxon>Loktanella</taxon>
    </lineage>
</organism>
<dbReference type="STRING" id="245187.SAMN04488003_11855"/>
<dbReference type="GO" id="GO:0016740">
    <property type="term" value="F:transferase activity"/>
    <property type="evidence" value="ECO:0007669"/>
    <property type="project" value="UniProtKB-KW"/>
</dbReference>
<accession>A0A1H8GZU8</accession>
<dbReference type="InterPro" id="IPR029044">
    <property type="entry name" value="Nucleotide-diphossugar_trans"/>
</dbReference>
<dbReference type="OrthoDB" id="9790710at2"/>
<evidence type="ECO:0000313" key="1">
    <source>
        <dbReference type="EMBL" id="SEN49320.1"/>
    </source>
</evidence>
<dbReference type="SUPFAM" id="SSF53448">
    <property type="entry name" value="Nucleotide-diphospho-sugar transferases"/>
    <property type="match status" value="1"/>
</dbReference>
<dbReference type="RefSeq" id="WP_089904375.1">
    <property type="nucleotide sequence ID" value="NZ_FOCI01000018.1"/>
</dbReference>
<proteinExistence type="predicted"/>
<gene>
    <name evidence="1" type="ORF">SAMN04488003_11855</name>
</gene>
<dbReference type="EMBL" id="FOCI01000018">
    <property type="protein sequence ID" value="SEN49320.1"/>
    <property type="molecule type" value="Genomic_DNA"/>
</dbReference>